<keyword evidence="2" id="KW-1185">Reference proteome</keyword>
<sequence>MPPEMLQLFLKEPLSLARLVNRILRSECYSTTAVKARLGLSPTPGPHLLRIHPLICGQMAFEFSSRIHDLGIKLMNGTWDLVPLAHLYNAGRLSGLITTPWADMETLISIHGRAFLLLPDTNDPEKFHRLVRIAHGEKLLAYARDSRTDRVQRDPTRKRLIKPAPLMELLMQASHNRDDKKCLPFASLHQIISHVLPLQPANASSQASPSPTDILTLLHTRIAAEEPHLHFSYLNLFTRLASVPIEALGPNGLGLDVLGGFWGLEVCKSQRWAPLVISVLKANYSAASGGVAAPFEQYRLALRRLVRMLMEAVVEGGF</sequence>
<name>A0A6A6YQ00_9PEZI</name>
<dbReference type="AlphaFoldDB" id="A0A6A6YQ00"/>
<dbReference type="PANTHER" id="PTHR38795:SF1">
    <property type="entry name" value="DUF6604 DOMAIN-CONTAINING PROTEIN"/>
    <property type="match status" value="1"/>
</dbReference>
<organism evidence="1">
    <name type="scientific">Mytilinidion resinicola</name>
    <dbReference type="NCBI Taxonomy" id="574789"/>
    <lineage>
        <taxon>Eukaryota</taxon>
        <taxon>Fungi</taxon>
        <taxon>Dikarya</taxon>
        <taxon>Ascomycota</taxon>
        <taxon>Pezizomycotina</taxon>
        <taxon>Dothideomycetes</taxon>
        <taxon>Pleosporomycetidae</taxon>
        <taxon>Mytilinidiales</taxon>
        <taxon>Mytilinidiaceae</taxon>
        <taxon>Mytilinidion</taxon>
    </lineage>
</organism>
<dbReference type="EMBL" id="MU003699">
    <property type="protein sequence ID" value="KAF2810976.1"/>
    <property type="molecule type" value="Genomic_DNA"/>
</dbReference>
<protein>
    <submittedName>
        <fullName evidence="1 3">Uncharacterized protein</fullName>
    </submittedName>
</protein>
<reference evidence="1 3" key="1">
    <citation type="journal article" date="2020" name="Stud. Mycol.">
        <title>101 Dothideomycetes genomes: a test case for predicting lifestyles and emergence of pathogens.</title>
        <authorList>
            <person name="Haridas S."/>
            <person name="Albert R."/>
            <person name="Binder M."/>
            <person name="Bloem J."/>
            <person name="Labutti K."/>
            <person name="Salamov A."/>
            <person name="Andreopoulos B."/>
            <person name="Baker S."/>
            <person name="Barry K."/>
            <person name="Bills G."/>
            <person name="Bluhm B."/>
            <person name="Cannon C."/>
            <person name="Castanera R."/>
            <person name="Culley D."/>
            <person name="Daum C."/>
            <person name="Ezra D."/>
            <person name="Gonzalez J."/>
            <person name="Henrissat B."/>
            <person name="Kuo A."/>
            <person name="Liang C."/>
            <person name="Lipzen A."/>
            <person name="Lutzoni F."/>
            <person name="Magnuson J."/>
            <person name="Mondo S."/>
            <person name="Nolan M."/>
            <person name="Ohm R."/>
            <person name="Pangilinan J."/>
            <person name="Park H.-J."/>
            <person name="Ramirez L."/>
            <person name="Alfaro M."/>
            <person name="Sun H."/>
            <person name="Tritt A."/>
            <person name="Yoshinaga Y."/>
            <person name="Zwiers L.-H."/>
            <person name="Turgeon B."/>
            <person name="Goodwin S."/>
            <person name="Spatafora J."/>
            <person name="Crous P."/>
            <person name="Grigoriev I."/>
        </authorList>
    </citation>
    <scope>NUCLEOTIDE SEQUENCE</scope>
    <source>
        <strain evidence="1 3">CBS 304.34</strain>
    </source>
</reference>
<reference evidence="3" key="3">
    <citation type="submission" date="2025-04" db="UniProtKB">
        <authorList>
            <consortium name="RefSeq"/>
        </authorList>
    </citation>
    <scope>IDENTIFICATION</scope>
    <source>
        <strain evidence="3">CBS 304.34</strain>
    </source>
</reference>
<gene>
    <name evidence="1 3" type="ORF">BDZ99DRAFT_462261</name>
</gene>
<dbReference type="OrthoDB" id="3650889at2759"/>
<dbReference type="RefSeq" id="XP_033577940.1">
    <property type="nucleotide sequence ID" value="XM_033719809.1"/>
</dbReference>
<evidence type="ECO:0000313" key="2">
    <source>
        <dbReference type="Proteomes" id="UP000504636"/>
    </source>
</evidence>
<dbReference type="GeneID" id="54460702"/>
<proteinExistence type="predicted"/>
<evidence type="ECO:0000313" key="1">
    <source>
        <dbReference type="EMBL" id="KAF2810976.1"/>
    </source>
</evidence>
<reference evidence="3" key="2">
    <citation type="submission" date="2020-04" db="EMBL/GenBank/DDBJ databases">
        <authorList>
            <consortium name="NCBI Genome Project"/>
        </authorList>
    </citation>
    <scope>NUCLEOTIDE SEQUENCE</scope>
    <source>
        <strain evidence="3">CBS 304.34</strain>
    </source>
</reference>
<evidence type="ECO:0000313" key="3">
    <source>
        <dbReference type="RefSeq" id="XP_033577940.1"/>
    </source>
</evidence>
<dbReference type="PANTHER" id="PTHR38795">
    <property type="entry name" value="DUF6604 DOMAIN-CONTAINING PROTEIN"/>
    <property type="match status" value="1"/>
</dbReference>
<accession>A0A6A6YQ00</accession>
<dbReference type="Proteomes" id="UP000504636">
    <property type="component" value="Unplaced"/>
</dbReference>